<dbReference type="GO" id="GO:0035859">
    <property type="term" value="C:Seh1-associated complex"/>
    <property type="evidence" value="ECO:0007669"/>
    <property type="project" value="TreeGrafter"/>
</dbReference>
<feature type="region of interest" description="Disordered" evidence="12">
    <location>
        <begin position="427"/>
        <end position="450"/>
    </location>
</feature>
<dbReference type="PROSITE" id="PS50082">
    <property type="entry name" value="WD_REPEATS_2"/>
    <property type="match status" value="4"/>
</dbReference>
<evidence type="ECO:0000256" key="12">
    <source>
        <dbReference type="SAM" id="MobiDB-lite"/>
    </source>
</evidence>
<dbReference type="InterPro" id="IPR001680">
    <property type="entry name" value="WD40_rpt"/>
</dbReference>
<dbReference type="GO" id="GO:0051028">
    <property type="term" value="P:mRNA transport"/>
    <property type="evidence" value="ECO:0007669"/>
    <property type="project" value="UniProtKB-KW"/>
</dbReference>
<proteinExistence type="inferred from homology"/>
<evidence type="ECO:0000256" key="3">
    <source>
        <dbReference type="ARBA" id="ARBA00022448"/>
    </source>
</evidence>
<reference evidence="13" key="1">
    <citation type="submission" date="2020-11" db="EMBL/GenBank/DDBJ databases">
        <authorList>
            <consortium name="DOE Joint Genome Institute"/>
            <person name="Ahrendt S."/>
            <person name="Riley R."/>
            <person name="Andreopoulos W."/>
            <person name="Labutti K."/>
            <person name="Pangilinan J."/>
            <person name="Ruiz-Duenas F.J."/>
            <person name="Barrasa J.M."/>
            <person name="Sanchez-Garcia M."/>
            <person name="Camarero S."/>
            <person name="Miyauchi S."/>
            <person name="Serrano A."/>
            <person name="Linde D."/>
            <person name="Babiker R."/>
            <person name="Drula E."/>
            <person name="Ayuso-Fernandez I."/>
            <person name="Pacheco R."/>
            <person name="Padilla G."/>
            <person name="Ferreira P."/>
            <person name="Barriuso J."/>
            <person name="Kellner H."/>
            <person name="Castanera R."/>
            <person name="Alfaro M."/>
            <person name="Ramirez L."/>
            <person name="Pisabarro A.G."/>
            <person name="Kuo A."/>
            <person name="Tritt A."/>
            <person name="Lipzen A."/>
            <person name="He G."/>
            <person name="Yan M."/>
            <person name="Ng V."/>
            <person name="Cullen D."/>
            <person name="Martin F."/>
            <person name="Rosso M.-N."/>
            <person name="Henrissat B."/>
            <person name="Hibbett D."/>
            <person name="Martinez A.T."/>
            <person name="Grigoriev I.V."/>
        </authorList>
    </citation>
    <scope>NUCLEOTIDE SEQUENCE</scope>
    <source>
        <strain evidence="13">MF-IS2</strain>
    </source>
</reference>
<dbReference type="InterPro" id="IPR037363">
    <property type="entry name" value="Sec13/Seh1_fam"/>
</dbReference>
<evidence type="ECO:0000313" key="13">
    <source>
        <dbReference type="EMBL" id="KAF9446449.1"/>
    </source>
</evidence>
<evidence type="ECO:0000256" key="10">
    <source>
        <dbReference type="ARBA" id="ARBA00023242"/>
    </source>
</evidence>
<evidence type="ECO:0000256" key="11">
    <source>
        <dbReference type="PROSITE-ProRule" id="PRU00221"/>
    </source>
</evidence>
<evidence type="ECO:0000256" key="2">
    <source>
        <dbReference type="ARBA" id="ARBA00010102"/>
    </source>
</evidence>
<dbReference type="PROSITE" id="PS50294">
    <property type="entry name" value="WD_REPEATS_REGION"/>
    <property type="match status" value="1"/>
</dbReference>
<dbReference type="PRINTS" id="PR00320">
    <property type="entry name" value="GPROTEINBRPT"/>
</dbReference>
<evidence type="ECO:0000256" key="9">
    <source>
        <dbReference type="ARBA" id="ARBA00023132"/>
    </source>
</evidence>
<dbReference type="Gene3D" id="2.130.10.10">
    <property type="entry name" value="YVTN repeat-like/Quinoprotein amine dehydrogenase"/>
    <property type="match status" value="1"/>
</dbReference>
<keyword evidence="14" id="KW-1185">Reference proteome</keyword>
<feature type="repeat" description="WD" evidence="11">
    <location>
        <begin position="385"/>
        <end position="417"/>
    </location>
</feature>
<dbReference type="GO" id="GO:0015031">
    <property type="term" value="P:protein transport"/>
    <property type="evidence" value="ECO:0007669"/>
    <property type="project" value="UniProtKB-KW"/>
</dbReference>
<feature type="repeat" description="WD" evidence="11">
    <location>
        <begin position="54"/>
        <end position="88"/>
    </location>
</feature>
<sequence length="450" mass="48935">MLQSALIQHAHDDLLTDAAYDFYGLRLATCSLDQKIKIWQLDESSGTWSAQDEWKAHEAPVSKVCWAHPEFGSVLASSSFDRTAKVWEQAPPSALLDSQLGNTTSGTQPQPISRWIERNVMAESKGTVRDIEFAPHYFGLKLATIASDNILRIYECIDQSSLTSWQPLQDIDVLNLPSSSTPTFYSRAHTVALSTPTQTTSTFDKNNFADHAQALSQGLQQNAAMNNQIRHGVGNREADGGWCLSWCKDRYWGEILAASAGTSGVVKVLQLTPSRRHVTLLTLDPSPSTSSNTPAASATTSPLAMPMNPTQPSAEPEKAAQATSAITSLSWAPSCGRSYHLIATGSRDGSVRIWRVQPGEELETDDGKDASESEEMRWTILSVGKVEHKSAVSKVDWNVTGTILSSAGNDGRVRLWKAGLDGEWRSAGSIGVEQAEESEADSGTDQRDID</sequence>
<dbReference type="OrthoDB" id="5566198at2759"/>
<gene>
    <name evidence="13" type="ORF">P691DRAFT_708583</name>
</gene>
<comment type="caution">
    <text evidence="13">The sequence shown here is derived from an EMBL/GenBank/DDBJ whole genome shotgun (WGS) entry which is preliminary data.</text>
</comment>
<dbReference type="Proteomes" id="UP000807342">
    <property type="component" value="Unassembled WGS sequence"/>
</dbReference>
<protein>
    <submittedName>
        <fullName evidence="13">Nuclear pore protein seh1</fullName>
    </submittedName>
</protein>
<evidence type="ECO:0000256" key="8">
    <source>
        <dbReference type="ARBA" id="ARBA00023010"/>
    </source>
</evidence>
<dbReference type="AlphaFoldDB" id="A0A9P5X8G7"/>
<feature type="non-terminal residue" evidence="13">
    <location>
        <position position="450"/>
    </location>
</feature>
<comment type="similarity">
    <text evidence="2">Belongs to the WD repeat SEC13 family.</text>
</comment>
<organism evidence="13 14">
    <name type="scientific">Macrolepiota fuliginosa MF-IS2</name>
    <dbReference type="NCBI Taxonomy" id="1400762"/>
    <lineage>
        <taxon>Eukaryota</taxon>
        <taxon>Fungi</taxon>
        <taxon>Dikarya</taxon>
        <taxon>Basidiomycota</taxon>
        <taxon>Agaricomycotina</taxon>
        <taxon>Agaricomycetes</taxon>
        <taxon>Agaricomycetidae</taxon>
        <taxon>Agaricales</taxon>
        <taxon>Agaricineae</taxon>
        <taxon>Agaricaceae</taxon>
        <taxon>Macrolepiota</taxon>
    </lineage>
</organism>
<dbReference type="InterPro" id="IPR036322">
    <property type="entry name" value="WD40_repeat_dom_sf"/>
</dbReference>
<evidence type="ECO:0000313" key="14">
    <source>
        <dbReference type="Proteomes" id="UP000807342"/>
    </source>
</evidence>
<accession>A0A9P5X8G7</accession>
<dbReference type="EMBL" id="MU151245">
    <property type="protein sequence ID" value="KAF9446449.1"/>
    <property type="molecule type" value="Genomic_DNA"/>
</dbReference>
<keyword evidence="7" id="KW-0653">Protein transport</keyword>
<dbReference type="GO" id="GO:0031080">
    <property type="term" value="C:nuclear pore outer ring"/>
    <property type="evidence" value="ECO:0007669"/>
    <property type="project" value="TreeGrafter"/>
</dbReference>
<keyword evidence="5" id="KW-0677">Repeat</keyword>
<evidence type="ECO:0000256" key="7">
    <source>
        <dbReference type="ARBA" id="ARBA00022927"/>
    </source>
</evidence>
<dbReference type="GO" id="GO:1904263">
    <property type="term" value="P:positive regulation of TORC1 signaling"/>
    <property type="evidence" value="ECO:0007669"/>
    <property type="project" value="TreeGrafter"/>
</dbReference>
<feature type="compositionally biased region" description="Low complexity" evidence="12">
    <location>
        <begin position="281"/>
        <end position="304"/>
    </location>
</feature>
<dbReference type="InterPro" id="IPR015943">
    <property type="entry name" value="WD40/YVTN_repeat-like_dom_sf"/>
</dbReference>
<dbReference type="GO" id="GO:0005198">
    <property type="term" value="F:structural molecule activity"/>
    <property type="evidence" value="ECO:0007669"/>
    <property type="project" value="InterPro"/>
</dbReference>
<evidence type="ECO:0000256" key="6">
    <source>
        <dbReference type="ARBA" id="ARBA00022816"/>
    </source>
</evidence>
<keyword evidence="10" id="KW-0539">Nucleus</keyword>
<evidence type="ECO:0000256" key="4">
    <source>
        <dbReference type="ARBA" id="ARBA00022574"/>
    </source>
</evidence>
<dbReference type="GO" id="GO:0034198">
    <property type="term" value="P:cellular response to amino acid starvation"/>
    <property type="evidence" value="ECO:0007669"/>
    <property type="project" value="TreeGrafter"/>
</dbReference>
<evidence type="ECO:0000256" key="5">
    <source>
        <dbReference type="ARBA" id="ARBA00022737"/>
    </source>
</evidence>
<keyword evidence="9" id="KW-0906">Nuclear pore complex</keyword>
<dbReference type="InterPro" id="IPR020472">
    <property type="entry name" value="WD40_PAC1"/>
</dbReference>
<dbReference type="SUPFAM" id="SSF50978">
    <property type="entry name" value="WD40 repeat-like"/>
    <property type="match status" value="1"/>
</dbReference>
<dbReference type="SMART" id="SM00320">
    <property type="entry name" value="WD40"/>
    <property type="match status" value="5"/>
</dbReference>
<evidence type="ECO:0000256" key="1">
    <source>
        <dbReference type="ARBA" id="ARBA00004567"/>
    </source>
</evidence>
<keyword evidence="3" id="KW-0813">Transport</keyword>
<dbReference type="PANTHER" id="PTHR11024:SF3">
    <property type="entry name" value="NUCLEOPORIN SEH1"/>
    <property type="match status" value="1"/>
</dbReference>
<keyword evidence="8" id="KW-0811">Translocation</keyword>
<keyword evidence="4 11" id="KW-0853">WD repeat</keyword>
<keyword evidence="6" id="KW-0509">mRNA transport</keyword>
<feature type="repeat" description="WD" evidence="11">
    <location>
        <begin position="319"/>
        <end position="364"/>
    </location>
</feature>
<feature type="repeat" description="WD" evidence="11">
    <location>
        <begin position="8"/>
        <end position="49"/>
    </location>
</feature>
<name>A0A9P5X8G7_9AGAR</name>
<dbReference type="PANTHER" id="PTHR11024">
    <property type="entry name" value="NUCLEAR PORE COMPLEX PROTEIN SEC13 / SEH1 FAMILY MEMBER"/>
    <property type="match status" value="1"/>
</dbReference>
<dbReference type="Pfam" id="PF00400">
    <property type="entry name" value="WD40"/>
    <property type="match status" value="4"/>
</dbReference>
<comment type="subcellular location">
    <subcellularLocation>
        <location evidence="1">Nucleus</location>
        <location evidence="1">Nuclear pore complex</location>
    </subcellularLocation>
</comment>
<feature type="region of interest" description="Disordered" evidence="12">
    <location>
        <begin position="281"/>
        <end position="322"/>
    </location>
</feature>